<dbReference type="InterPro" id="IPR011009">
    <property type="entry name" value="Kinase-like_dom_sf"/>
</dbReference>
<dbReference type="Pfam" id="PF01636">
    <property type="entry name" value="APH"/>
    <property type="match status" value="1"/>
</dbReference>
<protein>
    <recommendedName>
        <fullName evidence="1">Aminoglycoside phosphotransferase domain-containing protein</fullName>
    </recommendedName>
</protein>
<proteinExistence type="predicted"/>
<dbReference type="AlphaFoldDB" id="A0A6J4V5R1"/>
<dbReference type="Gene3D" id="1.20.58.840">
    <property type="match status" value="1"/>
</dbReference>
<reference evidence="2" key="1">
    <citation type="submission" date="2020-02" db="EMBL/GenBank/DDBJ databases">
        <authorList>
            <person name="Meier V. D."/>
        </authorList>
    </citation>
    <scope>NUCLEOTIDE SEQUENCE</scope>
    <source>
        <strain evidence="2">AVDCRST_MAG49</strain>
    </source>
</reference>
<organism evidence="2">
    <name type="scientific">uncultured Thermomicrobiales bacterium</name>
    <dbReference type="NCBI Taxonomy" id="1645740"/>
    <lineage>
        <taxon>Bacteria</taxon>
        <taxon>Pseudomonadati</taxon>
        <taxon>Thermomicrobiota</taxon>
        <taxon>Thermomicrobia</taxon>
        <taxon>Thermomicrobiales</taxon>
        <taxon>environmental samples</taxon>
    </lineage>
</organism>
<dbReference type="Gene3D" id="1.10.510.10">
    <property type="entry name" value="Transferase(Phosphotransferase) domain 1"/>
    <property type="match status" value="1"/>
</dbReference>
<dbReference type="SUPFAM" id="SSF56112">
    <property type="entry name" value="Protein kinase-like (PK-like)"/>
    <property type="match status" value="1"/>
</dbReference>
<evidence type="ECO:0000259" key="1">
    <source>
        <dbReference type="Pfam" id="PF01636"/>
    </source>
</evidence>
<accession>A0A6J4V5R1</accession>
<evidence type="ECO:0000313" key="2">
    <source>
        <dbReference type="EMBL" id="CAA9568829.1"/>
    </source>
</evidence>
<sequence>MRDDPGLDTARIAATLDAHYGLRVASVAFLPIGYDRNAAVYRVTADDSAAYFLKVRFGPVDEPGLLVPRALIERGVPTVLAPLRARSSALWCPLDGGDGHTAVLYPFIRGENAMVAGMSDDQWRTFGATLRQVHGSGLAADLRGLLPEETFALPSAALVRRLLAQVEDPATAFESPAAARLAAFWRGNADRIRALLARAEALGSELRARPLERVLCHADIHAANILVGDDGRIHLTDWDGPLVAPRERDLLFVVGSLIARTVEPREEELFFAGYGPVAVDPDTIVYYRYERVVEDLGEFGKSVFLDPRLGEEARAADARLAMGFFAPGGMVARAETVIPRWREPPDG</sequence>
<dbReference type="InterPro" id="IPR002575">
    <property type="entry name" value="Aminoglycoside_PTrfase"/>
</dbReference>
<dbReference type="EMBL" id="CADCWG010000226">
    <property type="protein sequence ID" value="CAA9568829.1"/>
    <property type="molecule type" value="Genomic_DNA"/>
</dbReference>
<gene>
    <name evidence="2" type="ORF">AVDCRST_MAG49-3379</name>
</gene>
<feature type="domain" description="Aminoglycoside phosphotransferase" evidence="1">
    <location>
        <begin position="32"/>
        <end position="275"/>
    </location>
</feature>
<name>A0A6J4V5R1_9BACT</name>
<dbReference type="Gene3D" id="3.30.200.20">
    <property type="entry name" value="Phosphorylase Kinase, domain 1"/>
    <property type="match status" value="1"/>
</dbReference>